<organism evidence="1 2">
    <name type="scientific">Vigna mungo</name>
    <name type="common">Black gram</name>
    <name type="synonym">Phaseolus mungo</name>
    <dbReference type="NCBI Taxonomy" id="3915"/>
    <lineage>
        <taxon>Eukaryota</taxon>
        <taxon>Viridiplantae</taxon>
        <taxon>Streptophyta</taxon>
        <taxon>Embryophyta</taxon>
        <taxon>Tracheophyta</taxon>
        <taxon>Spermatophyta</taxon>
        <taxon>Magnoliopsida</taxon>
        <taxon>eudicotyledons</taxon>
        <taxon>Gunneridae</taxon>
        <taxon>Pentapetalae</taxon>
        <taxon>rosids</taxon>
        <taxon>fabids</taxon>
        <taxon>Fabales</taxon>
        <taxon>Fabaceae</taxon>
        <taxon>Papilionoideae</taxon>
        <taxon>50 kb inversion clade</taxon>
        <taxon>NPAAA clade</taxon>
        <taxon>indigoferoid/millettioid clade</taxon>
        <taxon>Phaseoleae</taxon>
        <taxon>Vigna</taxon>
    </lineage>
</organism>
<proteinExistence type="predicted"/>
<keyword evidence="2" id="KW-1185">Reference proteome</keyword>
<dbReference type="AlphaFoldDB" id="A0AAQ3MMB9"/>
<dbReference type="Proteomes" id="UP001374535">
    <property type="component" value="Chromosome 10"/>
</dbReference>
<accession>A0AAQ3MMB9</accession>
<protein>
    <submittedName>
        <fullName evidence="1">Uncharacterized protein</fullName>
    </submittedName>
</protein>
<dbReference type="EMBL" id="CP144691">
    <property type="protein sequence ID" value="WVY93443.1"/>
    <property type="molecule type" value="Genomic_DNA"/>
</dbReference>
<reference evidence="1 2" key="1">
    <citation type="journal article" date="2023" name="Life. Sci Alliance">
        <title>Evolutionary insights into 3D genome organization and epigenetic landscape of Vigna mungo.</title>
        <authorList>
            <person name="Junaid A."/>
            <person name="Singh B."/>
            <person name="Bhatia S."/>
        </authorList>
    </citation>
    <scope>NUCLEOTIDE SEQUENCE [LARGE SCALE GENOMIC DNA]</scope>
    <source>
        <strain evidence="1">Urdbean</strain>
    </source>
</reference>
<evidence type="ECO:0000313" key="1">
    <source>
        <dbReference type="EMBL" id="WVY93443.1"/>
    </source>
</evidence>
<sequence>MGRKGHAKDWFRIMNEKKGQGESPLPKPNVTGGAPVSTHVVALVKIAKGTATPSQTIRPPSPEMTVIEDHSFIRKRKGGARVEKVDSPKMGKSSQESVTCPLLEGMWSSTFYLGHKIDFSMDEIEKCVVEAMSEQQMTDTTMELACCTAMATWHLAYASDRGVLRFKLKRVQTQLNETVASHSQYEKNRKILKSCWRKLVDNQDQKATIVSLRIAEKEAREDKDTLHAKVGEDKEIMEEMGMTIVEEHTRGFKKALRQVSHLLNISTEGAGFDVKKDVYHGNLVPLRDIPEAVLSEVGPIQVAEVGIEEENVAATTTTREVREEDPTVL</sequence>
<name>A0AAQ3MMB9_VIGMU</name>
<evidence type="ECO:0000313" key="2">
    <source>
        <dbReference type="Proteomes" id="UP001374535"/>
    </source>
</evidence>
<gene>
    <name evidence="1" type="ORF">V8G54_032531</name>
</gene>